<gene>
    <name evidence="1" type="ORF">EDI_037060</name>
</gene>
<dbReference type="InterPro" id="IPR001680">
    <property type="entry name" value="WD40_rpt"/>
</dbReference>
<dbReference type="VEuPathDB" id="AmoebaDB:EDI_037060"/>
<organism evidence="2">
    <name type="scientific">Entamoeba dispar (strain ATCC PRA-260 / SAW760)</name>
    <dbReference type="NCBI Taxonomy" id="370354"/>
    <lineage>
        <taxon>Eukaryota</taxon>
        <taxon>Amoebozoa</taxon>
        <taxon>Evosea</taxon>
        <taxon>Archamoebae</taxon>
        <taxon>Mastigamoebida</taxon>
        <taxon>Entamoebidae</taxon>
        <taxon>Entamoeba</taxon>
    </lineage>
</organism>
<dbReference type="Gene3D" id="2.130.10.10">
    <property type="entry name" value="YVTN repeat-like/Quinoprotein amine dehydrogenase"/>
    <property type="match status" value="2"/>
</dbReference>
<dbReference type="OMA" id="WCICASS"/>
<dbReference type="InterPro" id="IPR015943">
    <property type="entry name" value="WD40/YVTN_repeat-like_dom_sf"/>
</dbReference>
<dbReference type="PANTHER" id="PTHR44163:SF1">
    <property type="entry name" value="U3 SMALL NUCLEOLAR RNA-ASSOCIATED PROTEIN 4 HOMOLOG"/>
    <property type="match status" value="1"/>
</dbReference>
<dbReference type="SUPFAM" id="SSF50998">
    <property type="entry name" value="Quinoprotein alcohol dehydrogenase-like"/>
    <property type="match status" value="1"/>
</dbReference>
<dbReference type="InterPro" id="IPR046351">
    <property type="entry name" value="UTP4"/>
</dbReference>
<dbReference type="RefSeq" id="XP_001739460.1">
    <property type="nucleotide sequence ID" value="XM_001739408.1"/>
</dbReference>
<evidence type="ECO:0000313" key="2">
    <source>
        <dbReference type="Proteomes" id="UP000008076"/>
    </source>
</evidence>
<dbReference type="InterPro" id="IPR011047">
    <property type="entry name" value="Quinoprotein_ADH-like_sf"/>
</dbReference>
<dbReference type="EMBL" id="DS550039">
    <property type="protein sequence ID" value="EDR24161.1"/>
    <property type="molecule type" value="Genomic_DNA"/>
</dbReference>
<proteinExistence type="predicted"/>
<dbReference type="GO" id="GO:0030686">
    <property type="term" value="C:90S preribosome"/>
    <property type="evidence" value="ECO:0007669"/>
    <property type="project" value="InterPro"/>
</dbReference>
<sequence length="696" mass="79349">MKCHITQFGRIVPSGIERLCYSPDNKYLACTREDGIVEIYLSKTKSLLHQLPIFPSKHSCCAACWSDTTLFVGGTTKQVFGINPETGMIKTSINVSSNVTCLAYSESLFIGTEKEFIEFYSPSQDDPDSLWLMGRLNHSKGKTMCIHIKGELVFAGTSEGVIFGWIKKQKKFELIFAVYATDRLREVKYNKSRDEIAQPLDEIRRLEEEKIPENERKTKSTAIMAIEIMDQRTVAVGLVYGKIQIWDIVTMTIIAEFREHQADVLCLKSTTLNGEAVLFGSGVDHKIVLLKEVNGKWTCCGRVRQHSHTVKSLDISNEGILVSGGVDTIILFRPINDMNQLIYRIFPIGVDSPKAKVCSTADMVVVHEVDNNFNFYQLAITSNECEKGKYEIDREYSCYFTMKLSKKHQITTFDLNSQCSILVVGTKDLIRIFGINKKTIPWSIIKEDINVTGVVKKVYVNNNYLITIMTDGTIITSEINFDGKELTIKEEKRGTFSPMYSVDNEEMNIIGLTELKNRQCQLVLIDLNTMESKLIKLIGEFIPKKVTKKDKMIYVTGIKGEFICYDYDNYTVDPRTTIIKKITSQNEIGSERIYFDPLCEDNFVVLSRETITYENIHSKIHKDQFTWSKLNNLPRTLETISQFPSRISKKYGIIVGGGFNLKGDLIVVTQQWLSILQSLPEPFRFYNKMNKLVKVN</sequence>
<dbReference type="GeneID" id="5884595"/>
<dbReference type="GO" id="GO:0003723">
    <property type="term" value="F:RNA binding"/>
    <property type="evidence" value="ECO:0007669"/>
    <property type="project" value="TreeGrafter"/>
</dbReference>
<dbReference type="GO" id="GO:0000462">
    <property type="term" value="P:maturation of SSU-rRNA from tricistronic rRNA transcript (SSU-rRNA, 5.8S rRNA, LSU-rRNA)"/>
    <property type="evidence" value="ECO:0007669"/>
    <property type="project" value="InterPro"/>
</dbReference>
<dbReference type="AlphaFoldDB" id="B0EMT6"/>
<dbReference type="Proteomes" id="UP000008076">
    <property type="component" value="Unassembled WGS sequence"/>
</dbReference>
<dbReference type="SMART" id="SM00320">
    <property type="entry name" value="WD40"/>
    <property type="match status" value="5"/>
</dbReference>
<dbReference type="PANTHER" id="PTHR44163">
    <property type="entry name" value="U3 SMALL NUCLEOLAR RNA-ASSOCIATED PROTEIN 4 HOMOLOG"/>
    <property type="match status" value="1"/>
</dbReference>
<dbReference type="GO" id="GO:0034455">
    <property type="term" value="C:t-UTP complex"/>
    <property type="evidence" value="ECO:0007669"/>
    <property type="project" value="TreeGrafter"/>
</dbReference>
<protein>
    <submittedName>
        <fullName evidence="1">Uncharacterized protein</fullName>
    </submittedName>
</protein>
<dbReference type="OrthoDB" id="8883818at2759"/>
<dbReference type="KEGG" id="edi:EDI_037060"/>
<dbReference type="eggNOG" id="KOG2048">
    <property type="taxonomic scope" value="Eukaryota"/>
</dbReference>
<dbReference type="GO" id="GO:0032040">
    <property type="term" value="C:small-subunit processome"/>
    <property type="evidence" value="ECO:0007669"/>
    <property type="project" value="TreeGrafter"/>
</dbReference>
<reference evidence="2" key="1">
    <citation type="submission" date="2007-12" db="EMBL/GenBank/DDBJ databases">
        <title>Annotation of Entamoeba dispar SAW760.</title>
        <authorList>
            <person name="Lorenzi H."/>
            <person name="Inman J."/>
            <person name="Schobel S."/>
            <person name="Amedeo P."/>
            <person name="Caler E."/>
        </authorList>
    </citation>
    <scope>NUCLEOTIDE SEQUENCE [LARGE SCALE GENOMIC DNA]</scope>
    <source>
        <strain evidence="2">ATCC PRA-260 / SAW760</strain>
    </source>
</reference>
<keyword evidence="2" id="KW-1185">Reference proteome</keyword>
<accession>B0EMT6</accession>
<name>B0EMT6_ENTDS</name>
<evidence type="ECO:0000313" key="1">
    <source>
        <dbReference type="EMBL" id="EDR24161.1"/>
    </source>
</evidence>